<proteinExistence type="predicted"/>
<feature type="domain" description="Mandelate racemase/muconate lactonizing enzyme C-terminal" evidence="4">
    <location>
        <begin position="182"/>
        <end position="285"/>
    </location>
</feature>
<evidence type="ECO:0000313" key="6">
    <source>
        <dbReference type="Proteomes" id="UP001501175"/>
    </source>
</evidence>
<comment type="caution">
    <text evidence="5">The sequence shown here is derived from an EMBL/GenBank/DDBJ whole genome shotgun (WGS) entry which is preliminary data.</text>
</comment>
<accession>A0ABP8MJ24</accession>
<dbReference type="SMART" id="SM00922">
    <property type="entry name" value="MR_MLE"/>
    <property type="match status" value="1"/>
</dbReference>
<evidence type="ECO:0000259" key="4">
    <source>
        <dbReference type="SMART" id="SM00922"/>
    </source>
</evidence>
<keyword evidence="6" id="KW-1185">Reference proteome</keyword>
<dbReference type="PANTHER" id="PTHR48080">
    <property type="entry name" value="D-GALACTONATE DEHYDRATASE-RELATED"/>
    <property type="match status" value="1"/>
</dbReference>
<organism evidence="5 6">
    <name type="scientific">Nibrella saemangeumensis</name>
    <dbReference type="NCBI Taxonomy" id="1084526"/>
    <lineage>
        <taxon>Bacteria</taxon>
        <taxon>Pseudomonadati</taxon>
        <taxon>Bacteroidota</taxon>
        <taxon>Cytophagia</taxon>
        <taxon>Cytophagales</taxon>
        <taxon>Spirosomataceae</taxon>
        <taxon>Nibrella</taxon>
    </lineage>
</organism>
<comment type="catalytic activity">
    <reaction evidence="1">
        <text>D-glucarate = 5-dehydro-4-deoxy-D-glucarate + H2O</text>
        <dbReference type="Rhea" id="RHEA:14573"/>
        <dbReference type="ChEBI" id="CHEBI:15377"/>
        <dbReference type="ChEBI" id="CHEBI:30612"/>
        <dbReference type="ChEBI" id="CHEBI:42819"/>
        <dbReference type="EC" id="4.2.1.40"/>
    </reaction>
</comment>
<dbReference type="SUPFAM" id="SSF51604">
    <property type="entry name" value="Enolase C-terminal domain-like"/>
    <property type="match status" value="1"/>
</dbReference>
<sequence length="415" mass="45950">MNRHHFLKTLTGVATLAFTSPMAEADNRILGSAAPDPFPNWPLPDLRKALPNPVSIRSVELLKTQGRMLLVVTAEDGAKGITQCNDRMPNLTSLLKGLVLPHFLGKDARDLPQLVDNAYRLNSNYKYAGMPLWNSIGSVEIATWDLLGQLTRKPVYALLGKPIRNEYEVYISDFYRGGELVGGVVNRLAEKLVATGARGVKIKVGGRMQNTPEDDRRTRQFVPLVRKTLGDAAIIYADGNGSFSTKEGIEAGKFLESYGVAIFEEPCSFEDEDGMRQVNQALTKIMLAGGEQDSSLYRFERLSRTGVYDLYQPDLYYNGGILRTLQVAEIVRQHGKQFAPHTPKADPLIGPFWQVAALATNLYGLQEFVYNPGEKPASWYSPAIQVQNGKMTIPNTPGLGIQYDEGIWKGAERVV</sequence>
<dbReference type="InterPro" id="IPR036849">
    <property type="entry name" value="Enolase-like_C_sf"/>
</dbReference>
<dbReference type="Gene3D" id="3.30.390.10">
    <property type="entry name" value="Enolase-like, N-terminal domain"/>
    <property type="match status" value="1"/>
</dbReference>
<dbReference type="InterPro" id="IPR029017">
    <property type="entry name" value="Enolase-like_N"/>
</dbReference>
<dbReference type="EMBL" id="BAABHD010000014">
    <property type="protein sequence ID" value="GAA4451138.1"/>
    <property type="molecule type" value="Genomic_DNA"/>
</dbReference>
<evidence type="ECO:0000256" key="2">
    <source>
        <dbReference type="ARBA" id="ARBA00005183"/>
    </source>
</evidence>
<evidence type="ECO:0000313" key="5">
    <source>
        <dbReference type="EMBL" id="GAA4451138.1"/>
    </source>
</evidence>
<dbReference type="Pfam" id="PF02746">
    <property type="entry name" value="MR_MLE_N"/>
    <property type="match status" value="1"/>
</dbReference>
<name>A0ABP8MJ24_9BACT</name>
<dbReference type="Gene3D" id="3.20.20.120">
    <property type="entry name" value="Enolase-like C-terminal domain"/>
    <property type="match status" value="1"/>
</dbReference>
<dbReference type="InterPro" id="IPR034593">
    <property type="entry name" value="DgoD-like"/>
</dbReference>
<dbReference type="CDD" id="cd03316">
    <property type="entry name" value="MR_like"/>
    <property type="match status" value="1"/>
</dbReference>
<comment type="pathway">
    <text evidence="2">Carbohydrate acid metabolism; D-glucarate degradation; 2,5-dioxopentanoate from D-glucarate: step 1/2.</text>
</comment>
<dbReference type="Pfam" id="PF13378">
    <property type="entry name" value="MR_MLE_C"/>
    <property type="match status" value="1"/>
</dbReference>
<dbReference type="InterPro" id="IPR029065">
    <property type="entry name" value="Enolase_C-like"/>
</dbReference>
<dbReference type="Proteomes" id="UP001501175">
    <property type="component" value="Unassembled WGS sequence"/>
</dbReference>
<dbReference type="SFLD" id="SFLDS00001">
    <property type="entry name" value="Enolase"/>
    <property type="match status" value="1"/>
</dbReference>
<dbReference type="EC" id="4.2.1.40" evidence="3"/>
<evidence type="ECO:0000256" key="1">
    <source>
        <dbReference type="ARBA" id="ARBA00001426"/>
    </source>
</evidence>
<reference evidence="6" key="1">
    <citation type="journal article" date="2019" name="Int. J. Syst. Evol. Microbiol.">
        <title>The Global Catalogue of Microorganisms (GCM) 10K type strain sequencing project: providing services to taxonomists for standard genome sequencing and annotation.</title>
        <authorList>
            <consortium name="The Broad Institute Genomics Platform"/>
            <consortium name="The Broad Institute Genome Sequencing Center for Infectious Disease"/>
            <person name="Wu L."/>
            <person name="Ma J."/>
        </authorList>
    </citation>
    <scope>NUCLEOTIDE SEQUENCE [LARGE SCALE GENOMIC DNA]</scope>
    <source>
        <strain evidence="6">JCM 17927</strain>
    </source>
</reference>
<dbReference type="SUPFAM" id="SSF54826">
    <property type="entry name" value="Enolase N-terminal domain-like"/>
    <property type="match status" value="1"/>
</dbReference>
<dbReference type="PANTHER" id="PTHR48080:SF4">
    <property type="entry name" value="GLUCARATE DEHYDRATASE"/>
    <property type="match status" value="1"/>
</dbReference>
<dbReference type="InterPro" id="IPR013342">
    <property type="entry name" value="Mandelate_racemase_C"/>
</dbReference>
<gene>
    <name evidence="5" type="ORF">GCM10023189_12750</name>
</gene>
<protein>
    <recommendedName>
        <fullName evidence="3">glucarate dehydratase</fullName>
        <ecNumber evidence="3">4.2.1.40</ecNumber>
    </recommendedName>
</protein>
<evidence type="ECO:0000256" key="3">
    <source>
        <dbReference type="ARBA" id="ARBA00011973"/>
    </source>
</evidence>
<dbReference type="InterPro" id="IPR013341">
    <property type="entry name" value="Mandelate_racemase_N_dom"/>
</dbReference>
<dbReference type="RefSeq" id="WP_345241720.1">
    <property type="nucleotide sequence ID" value="NZ_BAABHD010000014.1"/>
</dbReference>